<protein>
    <submittedName>
        <fullName evidence="11">Homeoprotein CH-Hox5</fullName>
    </submittedName>
</protein>
<evidence type="ECO:0000313" key="11">
    <source>
        <dbReference type="EMBL" id="AAD55936.1"/>
    </source>
</evidence>
<dbReference type="PANTHER" id="PTHR45771">
    <property type="entry name" value="HOMEOTIC PROTEIN DEFORMED"/>
    <property type="match status" value="1"/>
</dbReference>
<feature type="domain" description="Homeobox" evidence="10">
    <location>
        <begin position="205"/>
        <end position="253"/>
    </location>
</feature>
<gene>
    <name evidence="11" type="primary">Hox5</name>
</gene>
<dbReference type="EMBL" id="AF163860">
    <property type="protein sequence ID" value="AAD55936.1"/>
    <property type="molecule type" value="mRNA"/>
</dbReference>
<accession>Q9U715</accession>
<feature type="compositionally biased region" description="Low complexity" evidence="9">
    <location>
        <begin position="117"/>
        <end position="131"/>
    </location>
</feature>
<evidence type="ECO:0000256" key="1">
    <source>
        <dbReference type="ARBA" id="ARBA00004123"/>
    </source>
</evidence>
<sequence length="253" mass="27714">STCEPLNQGGQMSSYFVNSLAACYNQGGSDSGGEGPRDYSQPSSPYRAYSAVGSSSLPYSASNQTSTGQNGDYYLSHRLGHPPVPRSASPVRSKSTTMGSNTTLKGCPSPDFPRRNSYSQGSDESSSSAEESPPPPSSKHPQQNLSSAKASCNPQKTPTPASPEPTETKISAKDGKEPESPDGGNQPQIYPWMRRMHLGHDMSGSDNKRTRTSYTRHQTLELEKEFHFNRYLTRRRRIEIAHALNLTERQIKI</sequence>
<dbReference type="GO" id="GO:0000978">
    <property type="term" value="F:RNA polymerase II cis-regulatory region sequence-specific DNA binding"/>
    <property type="evidence" value="ECO:0007669"/>
    <property type="project" value="TreeGrafter"/>
</dbReference>
<evidence type="ECO:0000256" key="2">
    <source>
        <dbReference type="ARBA" id="ARBA00022473"/>
    </source>
</evidence>
<feature type="region of interest" description="Disordered" evidence="9">
    <location>
        <begin position="26"/>
        <end position="189"/>
    </location>
</feature>
<evidence type="ECO:0000256" key="8">
    <source>
        <dbReference type="RuleBase" id="RU004442"/>
    </source>
</evidence>
<dbReference type="AlphaFoldDB" id="Q9U715"/>
<comment type="similarity">
    <text evidence="8">Belongs to the Antp homeobox family.</text>
</comment>
<dbReference type="Pfam" id="PF00046">
    <property type="entry name" value="Homeodomain"/>
    <property type="match status" value="1"/>
</dbReference>
<evidence type="ECO:0000256" key="9">
    <source>
        <dbReference type="SAM" id="MobiDB-lite"/>
    </source>
</evidence>
<dbReference type="PANTHER" id="PTHR45771:SF6">
    <property type="entry name" value="HOMEOTIC PROTEIN SEX COMBS REDUCED"/>
    <property type="match status" value="1"/>
</dbReference>
<feature type="compositionally biased region" description="Polar residues" evidence="9">
    <location>
        <begin position="52"/>
        <end position="70"/>
    </location>
</feature>
<dbReference type="PROSITE" id="PS50071">
    <property type="entry name" value="HOMEOBOX_2"/>
    <property type="match status" value="1"/>
</dbReference>
<dbReference type="GO" id="GO:0005654">
    <property type="term" value="C:nucleoplasm"/>
    <property type="evidence" value="ECO:0007669"/>
    <property type="project" value="TreeGrafter"/>
</dbReference>
<keyword evidence="3 6" id="KW-0238">DNA-binding</keyword>
<evidence type="ECO:0000256" key="4">
    <source>
        <dbReference type="ARBA" id="ARBA00023155"/>
    </source>
</evidence>
<keyword evidence="4 6" id="KW-0371">Homeobox</keyword>
<reference evidence="11" key="1">
    <citation type="journal article" date="2000" name="Dev. Biol.">
        <title>Expression patterns of anterior Hox genes in the polychaete Chaetopterus: correlation with morphological boundaries.</title>
        <authorList>
            <person name="Irvine S.Q."/>
            <person name="Martindale M.Q."/>
        </authorList>
    </citation>
    <scope>NUCLEOTIDE SEQUENCE</scope>
</reference>
<comment type="subcellular location">
    <subcellularLocation>
        <location evidence="1 6 7">Nucleus</location>
    </subcellularLocation>
</comment>
<keyword evidence="5 6" id="KW-0539">Nucleus</keyword>
<dbReference type="InterPro" id="IPR009057">
    <property type="entry name" value="Homeodomain-like_sf"/>
</dbReference>
<dbReference type="Gene3D" id="1.10.10.60">
    <property type="entry name" value="Homeodomain-like"/>
    <property type="match status" value="1"/>
</dbReference>
<keyword evidence="2" id="KW-0217">Developmental protein</keyword>
<evidence type="ECO:0000256" key="7">
    <source>
        <dbReference type="RuleBase" id="RU000682"/>
    </source>
</evidence>
<dbReference type="SUPFAM" id="SSF46689">
    <property type="entry name" value="Homeodomain-like"/>
    <property type="match status" value="1"/>
</dbReference>
<dbReference type="InterPro" id="IPR001827">
    <property type="entry name" value="Homeobox_Antennapedia_CS"/>
</dbReference>
<dbReference type="GO" id="GO:0000981">
    <property type="term" value="F:DNA-binding transcription factor activity, RNA polymerase II-specific"/>
    <property type="evidence" value="ECO:0007669"/>
    <property type="project" value="TreeGrafter"/>
</dbReference>
<organism evidence="11">
    <name type="scientific">Chaetopterus variopedatus</name>
    <name type="common">Parchment tube worm</name>
    <name type="synonym">Tricoelia variopedata</name>
    <dbReference type="NCBI Taxonomy" id="34590"/>
    <lineage>
        <taxon>Eukaryota</taxon>
        <taxon>Metazoa</taxon>
        <taxon>Spiralia</taxon>
        <taxon>Lophotrochozoa</taxon>
        <taxon>Annelida</taxon>
        <taxon>Polychaeta</taxon>
        <taxon>Sedentaria</taxon>
        <taxon>Chaetopteridae</taxon>
        <taxon>Chaetopterus</taxon>
    </lineage>
</organism>
<dbReference type="InterPro" id="IPR017995">
    <property type="entry name" value="Homeobox_antennapedia"/>
</dbReference>
<dbReference type="SMART" id="SM00389">
    <property type="entry name" value="HOX"/>
    <property type="match status" value="1"/>
</dbReference>
<evidence type="ECO:0000256" key="5">
    <source>
        <dbReference type="ARBA" id="ARBA00023242"/>
    </source>
</evidence>
<dbReference type="InterPro" id="IPR001356">
    <property type="entry name" value="HD"/>
</dbReference>
<name>Q9U715_CHAVR</name>
<feature type="compositionally biased region" description="Low complexity" evidence="9">
    <location>
        <begin position="86"/>
        <end position="95"/>
    </location>
</feature>
<dbReference type="GO" id="GO:0009952">
    <property type="term" value="P:anterior/posterior pattern specification"/>
    <property type="evidence" value="ECO:0007669"/>
    <property type="project" value="TreeGrafter"/>
</dbReference>
<dbReference type="CDD" id="cd00086">
    <property type="entry name" value="homeodomain"/>
    <property type="match status" value="1"/>
</dbReference>
<dbReference type="PRINTS" id="PR00025">
    <property type="entry name" value="ANTENNAPEDIA"/>
</dbReference>
<feature type="non-terminal residue" evidence="11">
    <location>
        <position position="1"/>
    </location>
</feature>
<proteinExistence type="evidence at transcript level"/>
<feature type="compositionally biased region" description="Basic and acidic residues" evidence="9">
    <location>
        <begin position="166"/>
        <end position="179"/>
    </location>
</feature>
<dbReference type="GO" id="GO:0045944">
    <property type="term" value="P:positive regulation of transcription by RNA polymerase II"/>
    <property type="evidence" value="ECO:0007669"/>
    <property type="project" value="TreeGrafter"/>
</dbReference>
<dbReference type="InterPro" id="IPR050609">
    <property type="entry name" value="Antp_homeobox_Deformed_sf"/>
</dbReference>
<evidence type="ECO:0000256" key="3">
    <source>
        <dbReference type="ARBA" id="ARBA00023125"/>
    </source>
</evidence>
<dbReference type="PROSITE" id="PS00032">
    <property type="entry name" value="ANTENNAPEDIA"/>
    <property type="match status" value="1"/>
</dbReference>
<feature type="non-terminal residue" evidence="11">
    <location>
        <position position="253"/>
    </location>
</feature>
<feature type="compositionally biased region" description="Polar residues" evidence="9">
    <location>
        <begin position="139"/>
        <end position="156"/>
    </location>
</feature>
<evidence type="ECO:0000259" key="10">
    <source>
        <dbReference type="PROSITE" id="PS50071"/>
    </source>
</evidence>
<evidence type="ECO:0000256" key="6">
    <source>
        <dbReference type="PROSITE-ProRule" id="PRU00108"/>
    </source>
</evidence>